<dbReference type="InterPro" id="IPR000089">
    <property type="entry name" value="Biotin_lipoyl"/>
</dbReference>
<dbReference type="PANTHER" id="PTHR43416">
    <property type="entry name" value="DIHYDROLIPOYLLYSINE-RESIDUE SUCCINYLTRANSFERASE COMPONENT OF 2-OXOGLUTARATE DEHYDROGENASE COMPLEX, MITOCHONDRIAL-RELATED"/>
    <property type="match status" value="1"/>
</dbReference>
<gene>
    <name evidence="14" type="primary">sucB</name>
    <name evidence="14" type="ORF">LMG19083_00906</name>
</gene>
<dbReference type="InterPro" id="IPR036625">
    <property type="entry name" value="E3-bd_dom_sf"/>
</dbReference>
<dbReference type="CDD" id="cd06849">
    <property type="entry name" value="lipoyl_domain"/>
    <property type="match status" value="1"/>
</dbReference>
<keyword evidence="8 11" id="KW-0450">Lipoyl</keyword>
<dbReference type="InterPro" id="IPR050537">
    <property type="entry name" value="2-oxoacid_dehydrogenase"/>
</dbReference>
<evidence type="ECO:0000259" key="13">
    <source>
        <dbReference type="PROSITE" id="PS51826"/>
    </source>
</evidence>
<evidence type="ECO:0000256" key="1">
    <source>
        <dbReference type="ARBA" id="ARBA00004052"/>
    </source>
</evidence>
<dbReference type="PROSITE" id="PS50968">
    <property type="entry name" value="BIOTINYL_LIPOYL"/>
    <property type="match status" value="1"/>
</dbReference>
<evidence type="ECO:0000313" key="14">
    <source>
        <dbReference type="EMBL" id="CAJ0782406.1"/>
    </source>
</evidence>
<comment type="caution">
    <text evidence="14">The sequence shown here is derived from an EMBL/GenBank/DDBJ whole genome shotgun (WGS) entry which is preliminary data.</text>
</comment>
<evidence type="ECO:0000259" key="12">
    <source>
        <dbReference type="PROSITE" id="PS50968"/>
    </source>
</evidence>
<evidence type="ECO:0000256" key="10">
    <source>
        <dbReference type="ARBA" id="ARBA00052761"/>
    </source>
</evidence>
<dbReference type="SUPFAM" id="SSF51230">
    <property type="entry name" value="Single hybrid motif"/>
    <property type="match status" value="1"/>
</dbReference>
<evidence type="ECO:0000256" key="7">
    <source>
        <dbReference type="ARBA" id="ARBA00022679"/>
    </source>
</evidence>
<evidence type="ECO:0000256" key="5">
    <source>
        <dbReference type="ARBA" id="ARBA00019511"/>
    </source>
</evidence>
<dbReference type="InterPro" id="IPR001078">
    <property type="entry name" value="2-oxoacid_DH_actylTfrase"/>
</dbReference>
<dbReference type="SUPFAM" id="SSF47005">
    <property type="entry name" value="Peripheral subunit-binding domain of 2-oxo acid dehydrogenase complex"/>
    <property type="match status" value="1"/>
</dbReference>
<accession>A0ABM9J4N3</accession>
<comment type="catalytic activity">
    <reaction evidence="10 11">
        <text>N(6)-[(R)-dihydrolipoyl]-L-lysyl-[protein] + succinyl-CoA = N(6)-[(R)-S(8)-succinyldihydrolipoyl]-L-lysyl-[protein] + CoA</text>
        <dbReference type="Rhea" id="RHEA:15213"/>
        <dbReference type="Rhea" id="RHEA-COMP:10475"/>
        <dbReference type="Rhea" id="RHEA-COMP:20092"/>
        <dbReference type="ChEBI" id="CHEBI:57287"/>
        <dbReference type="ChEBI" id="CHEBI:57292"/>
        <dbReference type="ChEBI" id="CHEBI:83100"/>
        <dbReference type="ChEBI" id="CHEBI:83120"/>
        <dbReference type="EC" id="2.3.1.61"/>
    </reaction>
</comment>
<comment type="pathway">
    <text evidence="2 11">Amino-acid degradation; L-lysine degradation via saccharopine pathway; glutaryl-CoA from L-lysine: step 6/6.</text>
</comment>
<organism evidence="14 15">
    <name type="scientific">Ralstonia psammae</name>
    <dbReference type="NCBI Taxonomy" id="3058598"/>
    <lineage>
        <taxon>Bacteria</taxon>
        <taxon>Pseudomonadati</taxon>
        <taxon>Pseudomonadota</taxon>
        <taxon>Betaproteobacteria</taxon>
        <taxon>Burkholderiales</taxon>
        <taxon>Burkholderiaceae</taxon>
        <taxon>Ralstonia</taxon>
    </lineage>
</organism>
<comment type="similarity">
    <text evidence="3 11">Belongs to the 2-oxoacid dehydrogenase family.</text>
</comment>
<evidence type="ECO:0000256" key="4">
    <source>
        <dbReference type="ARBA" id="ARBA00012945"/>
    </source>
</evidence>
<evidence type="ECO:0000256" key="8">
    <source>
        <dbReference type="ARBA" id="ARBA00022823"/>
    </source>
</evidence>
<feature type="domain" description="Lipoyl-binding" evidence="12">
    <location>
        <begin position="3"/>
        <end position="78"/>
    </location>
</feature>
<dbReference type="InterPro" id="IPR004167">
    <property type="entry name" value="PSBD"/>
</dbReference>
<name>A0ABM9J4N3_9RALS</name>
<protein>
    <recommendedName>
        <fullName evidence="5 11">Dihydrolipoyllysine-residue succinyltransferase component of 2-oxoglutarate dehydrogenase complex</fullName>
        <ecNumber evidence="4 11">2.3.1.61</ecNumber>
    </recommendedName>
    <alternativeName>
        <fullName evidence="11">2-oxoglutarate dehydrogenase complex component E2</fullName>
    </alternativeName>
</protein>
<feature type="domain" description="Peripheral subunit-binding (PSBD)" evidence="13">
    <location>
        <begin position="116"/>
        <end position="153"/>
    </location>
</feature>
<keyword evidence="7 11" id="KW-0808">Transferase</keyword>
<evidence type="ECO:0000256" key="2">
    <source>
        <dbReference type="ARBA" id="ARBA00005145"/>
    </source>
</evidence>
<comment type="cofactor">
    <cofactor evidence="11">
        <name>(R)-lipoate</name>
        <dbReference type="ChEBI" id="CHEBI:83088"/>
    </cofactor>
    <text evidence="11">Binds 1 lipoyl cofactor covalently.</text>
</comment>
<dbReference type="Gene3D" id="2.40.50.100">
    <property type="match status" value="1"/>
</dbReference>
<evidence type="ECO:0000256" key="6">
    <source>
        <dbReference type="ARBA" id="ARBA00022532"/>
    </source>
</evidence>
<dbReference type="InterPro" id="IPR011053">
    <property type="entry name" value="Single_hybrid_motif"/>
</dbReference>
<dbReference type="InterPro" id="IPR006255">
    <property type="entry name" value="SucB"/>
</dbReference>
<dbReference type="InterPro" id="IPR003016">
    <property type="entry name" value="2-oxoA_DH_lipoyl-BS"/>
</dbReference>
<evidence type="ECO:0000256" key="11">
    <source>
        <dbReference type="RuleBase" id="RU361138"/>
    </source>
</evidence>
<dbReference type="Gene3D" id="3.30.559.10">
    <property type="entry name" value="Chloramphenicol acetyltransferase-like domain"/>
    <property type="match status" value="1"/>
</dbReference>
<dbReference type="Pfam" id="PF00198">
    <property type="entry name" value="2-oxoacid_dh"/>
    <property type="match status" value="1"/>
</dbReference>
<dbReference type="Gene3D" id="4.10.320.10">
    <property type="entry name" value="E3-binding domain"/>
    <property type="match status" value="1"/>
</dbReference>
<comment type="function">
    <text evidence="1 11">E2 component of the 2-oxoglutarate dehydrogenase (OGDH) complex which catalyzes the second step in the conversion of 2-oxoglutarate to succinyl-CoA and CO(2).</text>
</comment>
<evidence type="ECO:0000256" key="9">
    <source>
        <dbReference type="ARBA" id="ARBA00023315"/>
    </source>
</evidence>
<dbReference type="PROSITE" id="PS51826">
    <property type="entry name" value="PSBD"/>
    <property type="match status" value="1"/>
</dbReference>
<dbReference type="Pfam" id="PF02817">
    <property type="entry name" value="E3_binding"/>
    <property type="match status" value="1"/>
</dbReference>
<dbReference type="PROSITE" id="PS00189">
    <property type="entry name" value="LIPOYL"/>
    <property type="match status" value="1"/>
</dbReference>
<dbReference type="Proteomes" id="UP001189813">
    <property type="component" value="Unassembled WGS sequence"/>
</dbReference>
<sequence>MAIVEVKVPQFSESVEEGTLISWKKKPGEAVAQDEILIEVETDKVVLEVPAPSAGVLAEVLVADGATVTSEQLLAKIDTEGKAGAAAPVAAAPAPAAAAPAPAAAAPAAAAAAGGVAMPSAAKLMAENNLSAGQVAGTGRDGRITKGDVLGAVAGGAKPAAAAAPQAARPALQQVAAPVDFAALGDRPEERVPMSRLRARIAERLVQSQSTNAILTTFNEVNMKPVMDLRAKFKDQFEKTHGVKLGFMSFFVKAAVHALKKYPVINASVDGNDIVYHGYFDIGIAVGSPRGLVVPILRNADQMSLADIEKKIAEFGQKAKDGKLTLDDLTGGTFSISNGGTFGSMLSTPIINPPQSAILGVHATKDRAVVENGQVVVRPMNYLAMSYDHRIIDGREAVLGLVAMKEALEDPARLLLDL</sequence>
<keyword evidence="15" id="KW-1185">Reference proteome</keyword>
<dbReference type="EMBL" id="CATZBU010000002">
    <property type="protein sequence ID" value="CAJ0782406.1"/>
    <property type="molecule type" value="Genomic_DNA"/>
</dbReference>
<dbReference type="Pfam" id="PF00364">
    <property type="entry name" value="Biotin_lipoyl"/>
    <property type="match status" value="1"/>
</dbReference>
<proteinExistence type="inferred from homology"/>
<dbReference type="EC" id="2.3.1.61" evidence="4 11"/>
<evidence type="ECO:0000256" key="3">
    <source>
        <dbReference type="ARBA" id="ARBA00007317"/>
    </source>
</evidence>
<dbReference type="RefSeq" id="WP_316664369.1">
    <property type="nucleotide sequence ID" value="NZ_CATZBU010000002.1"/>
</dbReference>
<reference evidence="14 15" key="1">
    <citation type="submission" date="2023-07" db="EMBL/GenBank/DDBJ databases">
        <authorList>
            <person name="Peeters C."/>
        </authorList>
    </citation>
    <scope>NUCLEOTIDE SEQUENCE [LARGE SCALE GENOMIC DNA]</scope>
    <source>
        <strain evidence="14 15">LMG 19083</strain>
    </source>
</reference>
<dbReference type="GO" id="GO:0004149">
    <property type="term" value="F:dihydrolipoyllysine-residue succinyltransferase activity"/>
    <property type="evidence" value="ECO:0007669"/>
    <property type="project" value="UniProtKB-EC"/>
</dbReference>
<dbReference type="SUPFAM" id="SSF52777">
    <property type="entry name" value="CoA-dependent acyltransferases"/>
    <property type="match status" value="1"/>
</dbReference>
<keyword evidence="9 11" id="KW-0012">Acyltransferase</keyword>
<keyword evidence="6 11" id="KW-0816">Tricarboxylic acid cycle</keyword>
<dbReference type="NCBIfam" id="TIGR01347">
    <property type="entry name" value="sucB"/>
    <property type="match status" value="1"/>
</dbReference>
<dbReference type="InterPro" id="IPR023213">
    <property type="entry name" value="CAT-like_dom_sf"/>
</dbReference>
<dbReference type="NCBIfam" id="NF004309">
    <property type="entry name" value="PRK05704.1"/>
    <property type="match status" value="1"/>
</dbReference>
<dbReference type="PANTHER" id="PTHR43416:SF5">
    <property type="entry name" value="DIHYDROLIPOYLLYSINE-RESIDUE SUCCINYLTRANSFERASE COMPONENT OF 2-OXOGLUTARATE DEHYDROGENASE COMPLEX, MITOCHONDRIAL"/>
    <property type="match status" value="1"/>
</dbReference>
<evidence type="ECO:0000313" key="15">
    <source>
        <dbReference type="Proteomes" id="UP001189813"/>
    </source>
</evidence>